<dbReference type="PANTHER" id="PTHR47903">
    <property type="entry name" value="OS07G0636400 PROTEIN"/>
    <property type="match status" value="1"/>
</dbReference>
<evidence type="ECO:0000259" key="2">
    <source>
        <dbReference type="Pfam" id="PF01248"/>
    </source>
</evidence>
<reference evidence="4" key="1">
    <citation type="journal article" date="2018" name="Gigascience">
        <title>Genome assembly of the Pink Ipe (Handroanthus impetiginosus, Bignoniaceae), a highly valued, ecologically keystone Neotropical timber forest tree.</title>
        <authorList>
            <person name="Silva-Junior O.B."/>
            <person name="Grattapaglia D."/>
            <person name="Novaes E."/>
            <person name="Collevatti R.G."/>
        </authorList>
    </citation>
    <scope>NUCLEOTIDE SEQUENCE [LARGE SCALE GENOMIC DNA]</scope>
    <source>
        <strain evidence="4">cv. UFG-1</strain>
    </source>
</reference>
<dbReference type="InterPro" id="IPR004038">
    <property type="entry name" value="Ribosomal_eL8/eL30/eS12/Gad45"/>
</dbReference>
<dbReference type="InterPro" id="IPR029064">
    <property type="entry name" value="Ribosomal_eL30-like_sf"/>
</dbReference>
<feature type="domain" description="Ribosomal protein eL8/eL30/eS12/Gadd45" evidence="2">
    <location>
        <begin position="112"/>
        <end position="168"/>
    </location>
</feature>
<organism evidence="3 4">
    <name type="scientific">Handroanthus impetiginosus</name>
    <dbReference type="NCBI Taxonomy" id="429701"/>
    <lineage>
        <taxon>Eukaryota</taxon>
        <taxon>Viridiplantae</taxon>
        <taxon>Streptophyta</taxon>
        <taxon>Embryophyta</taxon>
        <taxon>Tracheophyta</taxon>
        <taxon>Spermatophyta</taxon>
        <taxon>Magnoliopsida</taxon>
        <taxon>eudicotyledons</taxon>
        <taxon>Gunneridae</taxon>
        <taxon>Pentapetalae</taxon>
        <taxon>asterids</taxon>
        <taxon>lamiids</taxon>
        <taxon>Lamiales</taxon>
        <taxon>Bignoniaceae</taxon>
        <taxon>Crescentiina</taxon>
        <taxon>Tabebuia alliance</taxon>
        <taxon>Handroanthus</taxon>
    </lineage>
</organism>
<dbReference type="GO" id="GO:0004526">
    <property type="term" value="F:ribonuclease P activity"/>
    <property type="evidence" value="ECO:0007669"/>
    <property type="project" value="UniProtKB-EC"/>
</dbReference>
<keyword evidence="3" id="KW-0687">Ribonucleoprotein</keyword>
<keyword evidence="3" id="KW-0378">Hydrolase</keyword>
<sequence>MPSKKRTGAAAGGLSKSTNNTPLLLHQPQPCFEGENLSDFLKSIQREIESAKALEPALPYKFWIKQQFAVGVNEVTRVLERMPPNRGTKISSEEHIRTDADGKAPSVCLQAILASDCNPRWLTKHLPALAASRNVPLISVKDRKEGSLRLGELIKLKTAIAIGIKAKGSAVNQLIKEVLDDRVDRIEA</sequence>
<name>A0A2G9GYF4_9LAMI</name>
<keyword evidence="3" id="KW-0689">Ribosomal protein</keyword>
<accession>A0A2G9GYF4</accession>
<dbReference type="AlphaFoldDB" id="A0A2G9GYF4"/>
<dbReference type="PANTHER" id="PTHR47903:SF2">
    <property type="entry name" value="OS07G0636400 PROTEIN"/>
    <property type="match status" value="1"/>
</dbReference>
<dbReference type="GO" id="GO:0005840">
    <property type="term" value="C:ribosome"/>
    <property type="evidence" value="ECO:0007669"/>
    <property type="project" value="UniProtKB-KW"/>
</dbReference>
<evidence type="ECO:0000313" key="3">
    <source>
        <dbReference type="EMBL" id="PIN10245.1"/>
    </source>
</evidence>
<dbReference type="Pfam" id="PF01248">
    <property type="entry name" value="Ribosomal_L7Ae"/>
    <property type="match status" value="1"/>
</dbReference>
<evidence type="ECO:0000313" key="4">
    <source>
        <dbReference type="Proteomes" id="UP000231279"/>
    </source>
</evidence>
<dbReference type="STRING" id="429701.A0A2G9GYF4"/>
<proteinExistence type="predicted"/>
<dbReference type="EMBL" id="NKXS01003278">
    <property type="protein sequence ID" value="PIN10245.1"/>
    <property type="molecule type" value="Genomic_DNA"/>
</dbReference>
<dbReference type="Gene3D" id="3.30.1330.30">
    <property type="match status" value="1"/>
</dbReference>
<evidence type="ECO:0000256" key="1">
    <source>
        <dbReference type="SAM" id="MobiDB-lite"/>
    </source>
</evidence>
<dbReference type="EC" id="3.1.26.5" evidence="3"/>
<keyword evidence="4" id="KW-1185">Reference proteome</keyword>
<comment type="caution">
    <text evidence="3">The sequence shown here is derived from an EMBL/GenBank/DDBJ whole genome shotgun (WGS) entry which is preliminary data.</text>
</comment>
<feature type="region of interest" description="Disordered" evidence="1">
    <location>
        <begin position="1"/>
        <end position="23"/>
    </location>
</feature>
<gene>
    <name evidence="3" type="ORF">CDL12_17166</name>
</gene>
<dbReference type="SUPFAM" id="SSF55315">
    <property type="entry name" value="L30e-like"/>
    <property type="match status" value="1"/>
</dbReference>
<protein>
    <submittedName>
        <fullName evidence="3">60S ribosomal protein 15.5kD/SNU13, NHP2/L7A family</fullName>
        <ecNumber evidence="3">3.1.26.5</ecNumber>
    </submittedName>
</protein>
<dbReference type="Proteomes" id="UP000231279">
    <property type="component" value="Unassembled WGS sequence"/>
</dbReference>
<dbReference type="OrthoDB" id="20109at2759"/>